<dbReference type="PATRIC" id="fig|68223.7.peg.6551"/>
<feature type="compositionally biased region" description="Basic and acidic residues" evidence="1">
    <location>
        <begin position="113"/>
        <end position="128"/>
    </location>
</feature>
<protein>
    <recommendedName>
        <fullName evidence="2">DUF5709 domain-containing protein</fullName>
    </recommendedName>
</protein>
<evidence type="ECO:0000256" key="1">
    <source>
        <dbReference type="SAM" id="MobiDB-lite"/>
    </source>
</evidence>
<dbReference type="Pfam" id="PF18970">
    <property type="entry name" value="DUF5709"/>
    <property type="match status" value="1"/>
</dbReference>
<dbReference type="EMBL" id="JZWV01000310">
    <property type="protein sequence ID" value="KJY34171.1"/>
    <property type="molecule type" value="Genomic_DNA"/>
</dbReference>
<comment type="caution">
    <text evidence="3">The sequence shown here is derived from an EMBL/GenBank/DDBJ whole genome shotgun (WGS) entry which is preliminary data.</text>
</comment>
<dbReference type="InterPro" id="IPR043763">
    <property type="entry name" value="DUF5709"/>
</dbReference>
<dbReference type="RefSeq" id="WP_045947516.1">
    <property type="nucleotide sequence ID" value="NZ_JZWV01000310.1"/>
</dbReference>
<name>A0A0F4JMJ4_9ACTN</name>
<dbReference type="Proteomes" id="UP000033551">
    <property type="component" value="Unassembled WGS sequence"/>
</dbReference>
<evidence type="ECO:0000313" key="3">
    <source>
        <dbReference type="EMBL" id="KJY34171.1"/>
    </source>
</evidence>
<dbReference type="AlphaFoldDB" id="A0A0F4JMJ4"/>
<organism evidence="3 4">
    <name type="scientific">Streptomyces katrae</name>
    <dbReference type="NCBI Taxonomy" id="68223"/>
    <lineage>
        <taxon>Bacteria</taxon>
        <taxon>Bacillati</taxon>
        <taxon>Actinomycetota</taxon>
        <taxon>Actinomycetes</taxon>
        <taxon>Kitasatosporales</taxon>
        <taxon>Streptomycetaceae</taxon>
        <taxon>Streptomyces</taxon>
    </lineage>
</organism>
<dbReference type="OrthoDB" id="3212066at2"/>
<accession>A0A0F4JMJ4</accession>
<dbReference type="STRING" id="68223.GCA_002028425_06192"/>
<feature type="region of interest" description="Disordered" evidence="1">
    <location>
        <begin position="1"/>
        <end position="174"/>
    </location>
</feature>
<sequence>MNGSEAWGDEVYQPSAETERGEAQPDMENALGEPDLDQTLDSGYSPPDRPLAAGRHGTTAGEQRAGESLDQRLAQEQPEADGADAGLGSEEAPGDDLGGEGGGGPGGSGDMTGDPHGDGSTAGRERAGRMASAEEGPPVRHLSVLARDTGVDGGAASAEEAAVHVVEEEPDGEP</sequence>
<feature type="compositionally biased region" description="Gly residues" evidence="1">
    <location>
        <begin position="99"/>
        <end position="110"/>
    </location>
</feature>
<reference evidence="3 4" key="1">
    <citation type="submission" date="2015-02" db="EMBL/GenBank/DDBJ databases">
        <authorList>
            <person name="Ju K.-S."/>
            <person name="Doroghazi J.R."/>
            <person name="Metcalf W."/>
        </authorList>
    </citation>
    <scope>NUCLEOTIDE SEQUENCE [LARGE SCALE GENOMIC DNA]</scope>
    <source>
        <strain evidence="3 4">NRRL ISP-5550</strain>
    </source>
</reference>
<feature type="domain" description="DUF5709" evidence="2">
    <location>
        <begin position="122"/>
        <end position="168"/>
    </location>
</feature>
<evidence type="ECO:0000313" key="4">
    <source>
        <dbReference type="Proteomes" id="UP000033551"/>
    </source>
</evidence>
<proteinExistence type="predicted"/>
<keyword evidence="4" id="KW-1185">Reference proteome</keyword>
<gene>
    <name evidence="3" type="ORF">VR44_12455</name>
</gene>
<evidence type="ECO:0000259" key="2">
    <source>
        <dbReference type="Pfam" id="PF18970"/>
    </source>
</evidence>